<evidence type="ECO:0000313" key="2">
    <source>
        <dbReference type="EMBL" id="MFD1847516.1"/>
    </source>
</evidence>
<name>A0ABW4QA45_9MICC</name>
<sequence>MTESNLPEEELSITDAIDTAEAEELDPVAAGQPDTYPGAAEDNPDQWRNDPLLQDEPAAAVAEEGTLAEQVLRDGSEGDDSVPTLGEAAADVDFGDPADDSEIDGSDDSANLGGSPLSHADEDLPGH</sequence>
<reference evidence="3" key="1">
    <citation type="journal article" date="2019" name="Int. J. Syst. Evol. Microbiol.">
        <title>The Global Catalogue of Microorganisms (GCM) 10K type strain sequencing project: providing services to taxonomists for standard genome sequencing and annotation.</title>
        <authorList>
            <consortium name="The Broad Institute Genomics Platform"/>
            <consortium name="The Broad Institute Genome Sequencing Center for Infectious Disease"/>
            <person name="Wu L."/>
            <person name="Ma J."/>
        </authorList>
    </citation>
    <scope>NUCLEOTIDE SEQUENCE [LARGE SCALE GENOMIC DNA]</scope>
    <source>
        <strain evidence="3">JCM 11496</strain>
    </source>
</reference>
<dbReference type="Proteomes" id="UP001597307">
    <property type="component" value="Unassembled WGS sequence"/>
</dbReference>
<keyword evidence="3" id="KW-1185">Reference proteome</keyword>
<proteinExistence type="predicted"/>
<evidence type="ECO:0000313" key="3">
    <source>
        <dbReference type="Proteomes" id="UP001597307"/>
    </source>
</evidence>
<dbReference type="EMBL" id="JBHUGA010000058">
    <property type="protein sequence ID" value="MFD1847516.1"/>
    <property type="molecule type" value="Genomic_DNA"/>
</dbReference>
<feature type="compositionally biased region" description="Acidic residues" evidence="1">
    <location>
        <begin position="93"/>
        <end position="107"/>
    </location>
</feature>
<gene>
    <name evidence="2" type="ORF">ACFSFX_13055</name>
</gene>
<comment type="caution">
    <text evidence="2">The sequence shown here is derived from an EMBL/GenBank/DDBJ whole genome shotgun (WGS) entry which is preliminary data.</text>
</comment>
<feature type="region of interest" description="Disordered" evidence="1">
    <location>
        <begin position="72"/>
        <end position="127"/>
    </location>
</feature>
<feature type="region of interest" description="Disordered" evidence="1">
    <location>
        <begin position="21"/>
        <end position="54"/>
    </location>
</feature>
<dbReference type="RefSeq" id="WP_343882381.1">
    <property type="nucleotide sequence ID" value="NZ_BAAAIJ010000063.1"/>
</dbReference>
<evidence type="ECO:0000256" key="1">
    <source>
        <dbReference type="SAM" id="MobiDB-lite"/>
    </source>
</evidence>
<accession>A0ABW4QA45</accession>
<evidence type="ECO:0008006" key="4">
    <source>
        <dbReference type="Google" id="ProtNLM"/>
    </source>
</evidence>
<protein>
    <recommendedName>
        <fullName evidence="4">Sugar ABC transporter ATPase</fullName>
    </recommendedName>
</protein>
<organism evidence="2 3">
    <name type="scientific">Arthrobacter flavus</name>
    <dbReference type="NCBI Taxonomy" id="95172"/>
    <lineage>
        <taxon>Bacteria</taxon>
        <taxon>Bacillati</taxon>
        <taxon>Actinomycetota</taxon>
        <taxon>Actinomycetes</taxon>
        <taxon>Micrococcales</taxon>
        <taxon>Micrococcaceae</taxon>
        <taxon>Arthrobacter</taxon>
    </lineage>
</organism>